<proteinExistence type="predicted"/>
<dbReference type="AlphaFoldDB" id="A0A5B7HX63"/>
<evidence type="ECO:0000313" key="2">
    <source>
        <dbReference type="Proteomes" id="UP000324222"/>
    </source>
</evidence>
<dbReference type="EMBL" id="VSRR010038751">
    <property type="protein sequence ID" value="MPC74349.1"/>
    <property type="molecule type" value="Genomic_DNA"/>
</dbReference>
<gene>
    <name evidence="1" type="ORF">E2C01_068709</name>
</gene>
<dbReference type="Proteomes" id="UP000324222">
    <property type="component" value="Unassembled WGS sequence"/>
</dbReference>
<keyword evidence="2" id="KW-1185">Reference proteome</keyword>
<name>A0A5B7HX63_PORTR</name>
<accession>A0A5B7HX63</accession>
<evidence type="ECO:0000313" key="1">
    <source>
        <dbReference type="EMBL" id="MPC74349.1"/>
    </source>
</evidence>
<protein>
    <submittedName>
        <fullName evidence="1">Uncharacterized protein</fullName>
    </submittedName>
</protein>
<sequence>MQPPWPSKAQRTSCDSRTLYPVLDQKRSGLWGSKEGKLLEKGLELLCLAEGGLTALHVHHHEGPGETVAGMDGHATCLGPIRHDRGAVSGQEVVRHAAWGAAIGVGFQNHTRLCPRIHRETNSGANVSHPEKGSSSGCWGSNNGAVESEEAGVNIPRCSRRWANVVFRMIK</sequence>
<comment type="caution">
    <text evidence="1">The sequence shown here is derived from an EMBL/GenBank/DDBJ whole genome shotgun (WGS) entry which is preliminary data.</text>
</comment>
<reference evidence="1 2" key="1">
    <citation type="submission" date="2019-05" db="EMBL/GenBank/DDBJ databases">
        <title>Another draft genome of Portunus trituberculatus and its Hox gene families provides insights of decapod evolution.</title>
        <authorList>
            <person name="Jeong J.-H."/>
            <person name="Song I."/>
            <person name="Kim S."/>
            <person name="Choi T."/>
            <person name="Kim D."/>
            <person name="Ryu S."/>
            <person name="Kim W."/>
        </authorList>
    </citation>
    <scope>NUCLEOTIDE SEQUENCE [LARGE SCALE GENOMIC DNA]</scope>
    <source>
        <tissue evidence="1">Muscle</tissue>
    </source>
</reference>
<organism evidence="1 2">
    <name type="scientific">Portunus trituberculatus</name>
    <name type="common">Swimming crab</name>
    <name type="synonym">Neptunus trituberculatus</name>
    <dbReference type="NCBI Taxonomy" id="210409"/>
    <lineage>
        <taxon>Eukaryota</taxon>
        <taxon>Metazoa</taxon>
        <taxon>Ecdysozoa</taxon>
        <taxon>Arthropoda</taxon>
        <taxon>Crustacea</taxon>
        <taxon>Multicrustacea</taxon>
        <taxon>Malacostraca</taxon>
        <taxon>Eumalacostraca</taxon>
        <taxon>Eucarida</taxon>
        <taxon>Decapoda</taxon>
        <taxon>Pleocyemata</taxon>
        <taxon>Brachyura</taxon>
        <taxon>Eubrachyura</taxon>
        <taxon>Portunoidea</taxon>
        <taxon>Portunidae</taxon>
        <taxon>Portuninae</taxon>
        <taxon>Portunus</taxon>
    </lineage>
</organism>